<dbReference type="Pfam" id="PF04488">
    <property type="entry name" value="Gly_transf_sug"/>
    <property type="match status" value="1"/>
</dbReference>
<dbReference type="PROSITE" id="PS51257">
    <property type="entry name" value="PROKAR_LIPOPROTEIN"/>
    <property type="match status" value="1"/>
</dbReference>
<evidence type="ECO:0000256" key="2">
    <source>
        <dbReference type="SAM" id="SignalP"/>
    </source>
</evidence>
<evidence type="ECO:0000313" key="4">
    <source>
        <dbReference type="Proteomes" id="UP001194746"/>
    </source>
</evidence>
<name>A0AAD4CK28_ASPNN</name>
<evidence type="ECO:0008006" key="5">
    <source>
        <dbReference type="Google" id="ProtNLM"/>
    </source>
</evidence>
<feature type="chain" id="PRO_5042169475" description="Glycosyl transferase" evidence="2">
    <location>
        <begin position="24"/>
        <end position="332"/>
    </location>
</feature>
<evidence type="ECO:0000313" key="3">
    <source>
        <dbReference type="EMBL" id="KAF9887208.1"/>
    </source>
</evidence>
<accession>A0AAD4CK28</accession>
<dbReference type="EMBL" id="VCAU01000065">
    <property type="protein sequence ID" value="KAF9887208.1"/>
    <property type="molecule type" value="Genomic_DNA"/>
</dbReference>
<comment type="similarity">
    <text evidence="1">Belongs to the glycosyltransferase 32 family.</text>
</comment>
<dbReference type="Proteomes" id="UP001194746">
    <property type="component" value="Unassembled WGS sequence"/>
</dbReference>
<keyword evidence="4" id="KW-1185">Reference proteome</keyword>
<sequence>MRRHHLAGRIVLVSLLMTGILYACHRHVRNLDWYIDTFSNEGMVESFDFHQTPDEARCLHNTIASSKPPIPNVVHVIWLNNPELTFLNYLTMRSALDSIQPDTIHLHYTVLNESNMWLRLLQPRITLVPHDLEKEYPLQVQQGWQISHVADVLRLDILHQHGGIYLDMDVITLRSFDHLRNADRDVVLGHEGSPRQGLCNAIILARPHARFLTRWIESYQDFARSEWNYHSVVLPKQLATEYPDEICALSPEVFFWPTWTRRHVRFMHEPMDKAESVAFQATLVSNGGSMYENQRAYHGWSQVSTPYLQRLSPANVQAEDTRFNVLARRFLS</sequence>
<reference evidence="3" key="1">
    <citation type="journal article" date="2019" name="Beilstein J. Org. Chem.">
        <title>Nanangenines: drimane sesquiterpenoids as the dominant metabolite cohort of a novel Australian fungus, Aspergillus nanangensis.</title>
        <authorList>
            <person name="Lacey H.J."/>
            <person name="Gilchrist C.L.M."/>
            <person name="Crombie A."/>
            <person name="Kalaitzis J.A."/>
            <person name="Vuong D."/>
            <person name="Rutledge P.J."/>
            <person name="Turner P."/>
            <person name="Pitt J.I."/>
            <person name="Lacey E."/>
            <person name="Chooi Y.H."/>
            <person name="Piggott A.M."/>
        </authorList>
    </citation>
    <scope>NUCLEOTIDE SEQUENCE</scope>
    <source>
        <strain evidence="3">MST-FP2251</strain>
    </source>
</reference>
<proteinExistence type="inferred from homology"/>
<dbReference type="SUPFAM" id="SSF53448">
    <property type="entry name" value="Nucleotide-diphospho-sugar transferases"/>
    <property type="match status" value="1"/>
</dbReference>
<dbReference type="InterPro" id="IPR007577">
    <property type="entry name" value="GlycoTrfase_DXD_sugar-bd_CS"/>
</dbReference>
<reference evidence="3" key="2">
    <citation type="submission" date="2020-02" db="EMBL/GenBank/DDBJ databases">
        <authorList>
            <person name="Gilchrist C.L.M."/>
            <person name="Chooi Y.-H."/>
        </authorList>
    </citation>
    <scope>NUCLEOTIDE SEQUENCE</scope>
    <source>
        <strain evidence="3">MST-FP2251</strain>
    </source>
</reference>
<evidence type="ECO:0000256" key="1">
    <source>
        <dbReference type="ARBA" id="ARBA00009003"/>
    </source>
</evidence>
<dbReference type="PANTHER" id="PTHR46830">
    <property type="entry name" value="TRANSFERASE, PUTATIVE-RELATED"/>
    <property type="match status" value="1"/>
</dbReference>
<gene>
    <name evidence="3" type="ORF">FE257_010462</name>
</gene>
<keyword evidence="2" id="KW-0732">Signal</keyword>
<feature type="signal peptide" evidence="2">
    <location>
        <begin position="1"/>
        <end position="23"/>
    </location>
</feature>
<organism evidence="3 4">
    <name type="scientific">Aspergillus nanangensis</name>
    <dbReference type="NCBI Taxonomy" id="2582783"/>
    <lineage>
        <taxon>Eukaryota</taxon>
        <taxon>Fungi</taxon>
        <taxon>Dikarya</taxon>
        <taxon>Ascomycota</taxon>
        <taxon>Pezizomycotina</taxon>
        <taxon>Eurotiomycetes</taxon>
        <taxon>Eurotiomycetidae</taxon>
        <taxon>Eurotiales</taxon>
        <taxon>Aspergillaceae</taxon>
        <taxon>Aspergillus</taxon>
        <taxon>Aspergillus subgen. Circumdati</taxon>
    </lineage>
</organism>
<dbReference type="Gene3D" id="3.90.550.20">
    <property type="match status" value="1"/>
</dbReference>
<comment type="caution">
    <text evidence="3">The sequence shown here is derived from an EMBL/GenBank/DDBJ whole genome shotgun (WGS) entry which is preliminary data.</text>
</comment>
<dbReference type="AlphaFoldDB" id="A0AAD4CK28"/>
<dbReference type="InterPro" id="IPR029044">
    <property type="entry name" value="Nucleotide-diphossugar_trans"/>
</dbReference>
<dbReference type="PANTHER" id="PTHR46830:SF2">
    <property type="entry name" value="ALPHA-1,4-N-ACETYLGLUCOSAMINYLTRANSFERASE"/>
    <property type="match status" value="1"/>
</dbReference>
<protein>
    <recommendedName>
        <fullName evidence="5">Glycosyl transferase</fullName>
    </recommendedName>
</protein>
<dbReference type="GO" id="GO:1901135">
    <property type="term" value="P:carbohydrate derivative metabolic process"/>
    <property type="evidence" value="ECO:0007669"/>
    <property type="project" value="UniProtKB-ARBA"/>
</dbReference>